<feature type="compositionally biased region" description="Acidic residues" evidence="1">
    <location>
        <begin position="67"/>
        <end position="76"/>
    </location>
</feature>
<gene>
    <name evidence="3" type="ORF">EAL2_c08540</name>
</gene>
<evidence type="ECO:0000256" key="1">
    <source>
        <dbReference type="SAM" id="MobiDB-lite"/>
    </source>
</evidence>
<reference evidence="3 4" key="1">
    <citation type="journal article" date="2014" name="Genome Announc.">
        <title>Complete Genome Sequence of Amino Acid-Utilizing Eubacterium acidaminophilum al-2 (DSM 3953).</title>
        <authorList>
            <person name="Poehlein A."/>
            <person name="Andreesen J.R."/>
            <person name="Daniel R."/>
        </authorList>
    </citation>
    <scope>NUCLEOTIDE SEQUENCE [LARGE SCALE GENOMIC DNA]</scope>
    <source>
        <strain evidence="3 4">DSM 3953</strain>
    </source>
</reference>
<feature type="transmembrane region" description="Helical" evidence="2">
    <location>
        <begin position="15"/>
        <end position="33"/>
    </location>
</feature>
<dbReference type="HOGENOM" id="CLU_1479647_0_0_9"/>
<keyword evidence="4" id="KW-1185">Reference proteome</keyword>
<keyword evidence="2" id="KW-1133">Transmembrane helix</keyword>
<dbReference type="EMBL" id="CP007452">
    <property type="protein sequence ID" value="AHM56154.1"/>
    <property type="molecule type" value="Genomic_DNA"/>
</dbReference>
<keyword evidence="2" id="KW-0472">Membrane</keyword>
<dbReference type="Gene3D" id="3.30.1490.480">
    <property type="entry name" value="Endolytic murein transglycosylase"/>
    <property type="match status" value="1"/>
</dbReference>
<dbReference type="STRING" id="1286171.EAL2_c08540"/>
<proteinExistence type="predicted"/>
<dbReference type="AlphaFoldDB" id="W8T333"/>
<dbReference type="Proteomes" id="UP000019591">
    <property type="component" value="Chromosome"/>
</dbReference>
<dbReference type="OrthoDB" id="1752954at2"/>
<evidence type="ECO:0008006" key="5">
    <source>
        <dbReference type="Google" id="ProtNLM"/>
    </source>
</evidence>
<dbReference type="PATRIC" id="fig|1286171.3.peg.802"/>
<evidence type="ECO:0000313" key="4">
    <source>
        <dbReference type="Proteomes" id="UP000019591"/>
    </source>
</evidence>
<organism evidence="3 4">
    <name type="scientific">Peptoclostridium acidaminophilum DSM 3953</name>
    <dbReference type="NCBI Taxonomy" id="1286171"/>
    <lineage>
        <taxon>Bacteria</taxon>
        <taxon>Bacillati</taxon>
        <taxon>Bacillota</taxon>
        <taxon>Clostridia</taxon>
        <taxon>Peptostreptococcales</taxon>
        <taxon>Peptoclostridiaceae</taxon>
        <taxon>Peptoclostridium</taxon>
    </lineage>
</organism>
<dbReference type="KEGG" id="eac:EAL2_c08540"/>
<keyword evidence="2" id="KW-0812">Transmembrane</keyword>
<sequence length="165" mass="18321">MERIKDIIYEYSDTAIGFIIVFVMVAVIGWQLYNWFEPAEKLKIASGTPAASTSADGTKKENSSDESSYENTDDNTADNNDKGNVPSEKSEDREKNTSGNVVFQIKQGSSCEQIAFALEQTGLIDSKEDFLEQIISRQLENKLKTGTYTIEKGESIDDIIATLTK</sequence>
<evidence type="ECO:0000313" key="3">
    <source>
        <dbReference type="EMBL" id="AHM56154.1"/>
    </source>
</evidence>
<protein>
    <recommendedName>
        <fullName evidence="5">Aminodeoxychorismate lyase</fullName>
    </recommendedName>
</protein>
<accession>W8T333</accession>
<name>W8T333_PEPAC</name>
<dbReference type="RefSeq" id="WP_025435176.1">
    <property type="nucleotide sequence ID" value="NZ_CP007452.1"/>
</dbReference>
<feature type="region of interest" description="Disordered" evidence="1">
    <location>
        <begin position="46"/>
        <end position="98"/>
    </location>
</feature>
<evidence type="ECO:0000256" key="2">
    <source>
        <dbReference type="SAM" id="Phobius"/>
    </source>
</evidence>